<dbReference type="InterPro" id="IPR052865">
    <property type="entry name" value="Zinc_finger_BED"/>
</dbReference>
<sequence length="197" mass="22414">MLQQLLEQRRPLTTMSAEMDLGDVMSHHQWELVQAIVKILQPFEEATRTVCEDVASLSSVIPCVHALKTALTNLKVDADVQALPEALKMLTTLQSQLAQRFQAVLMTPQVITLKPPYWIPDLRACPCHYLVHQSLTGSRQMWLQRWMQNSKRMMFLGYLQLPVHPQLRVRPVGKKASFGGQCTILLSQKPNLPHLVL</sequence>
<protein>
    <submittedName>
        <fullName evidence="1">Uncharacterized protein</fullName>
    </submittedName>
</protein>
<name>A0ABR3P029_9TELE</name>
<comment type="caution">
    <text evidence="1">The sequence shown here is derived from an EMBL/GenBank/DDBJ whole genome shotgun (WGS) entry which is preliminary data.</text>
</comment>
<keyword evidence="2" id="KW-1185">Reference proteome</keyword>
<reference evidence="1 2" key="1">
    <citation type="submission" date="2023-09" db="EMBL/GenBank/DDBJ databases">
        <authorList>
            <person name="Wang M."/>
        </authorList>
    </citation>
    <scope>NUCLEOTIDE SEQUENCE [LARGE SCALE GENOMIC DNA]</scope>
    <source>
        <strain evidence="1">GT-2023</strain>
        <tissue evidence="1">Liver</tissue>
    </source>
</reference>
<dbReference type="InterPro" id="IPR012337">
    <property type="entry name" value="RNaseH-like_sf"/>
</dbReference>
<dbReference type="PANTHER" id="PTHR47241">
    <property type="entry name" value="FINGER PROTEIN, PUTATIVE-RELATED"/>
    <property type="match status" value="1"/>
</dbReference>
<dbReference type="SUPFAM" id="SSF53098">
    <property type="entry name" value="Ribonuclease H-like"/>
    <property type="match status" value="1"/>
</dbReference>
<organism evidence="1 2">
    <name type="scientific">Cirrhinus molitorella</name>
    <name type="common">mud carp</name>
    <dbReference type="NCBI Taxonomy" id="172907"/>
    <lineage>
        <taxon>Eukaryota</taxon>
        <taxon>Metazoa</taxon>
        <taxon>Chordata</taxon>
        <taxon>Craniata</taxon>
        <taxon>Vertebrata</taxon>
        <taxon>Euteleostomi</taxon>
        <taxon>Actinopterygii</taxon>
        <taxon>Neopterygii</taxon>
        <taxon>Teleostei</taxon>
        <taxon>Ostariophysi</taxon>
        <taxon>Cypriniformes</taxon>
        <taxon>Cyprinidae</taxon>
        <taxon>Labeoninae</taxon>
        <taxon>Labeonini</taxon>
        <taxon>Cirrhinus</taxon>
    </lineage>
</organism>
<gene>
    <name evidence="1" type="ORF">QQF64_001250</name>
</gene>
<dbReference type="EMBL" id="JAYMGO010000001">
    <property type="protein sequence ID" value="KAL1282447.1"/>
    <property type="molecule type" value="Genomic_DNA"/>
</dbReference>
<dbReference type="PANTHER" id="PTHR47241:SF2">
    <property type="entry name" value="ZINC FINGER BED DOMAIN-CONTAINING PROTEIN 6"/>
    <property type="match status" value="1"/>
</dbReference>
<proteinExistence type="predicted"/>
<evidence type="ECO:0000313" key="1">
    <source>
        <dbReference type="EMBL" id="KAL1282447.1"/>
    </source>
</evidence>
<dbReference type="Proteomes" id="UP001558613">
    <property type="component" value="Unassembled WGS sequence"/>
</dbReference>
<accession>A0ABR3P029</accession>
<evidence type="ECO:0000313" key="2">
    <source>
        <dbReference type="Proteomes" id="UP001558613"/>
    </source>
</evidence>